<keyword evidence="3" id="KW-1185">Reference proteome</keyword>
<feature type="compositionally biased region" description="Basic and acidic residues" evidence="1">
    <location>
        <begin position="607"/>
        <end position="617"/>
    </location>
</feature>
<dbReference type="InterPro" id="IPR039586">
    <property type="entry name" value="CFAP46"/>
</dbReference>
<feature type="region of interest" description="Disordered" evidence="1">
    <location>
        <begin position="599"/>
        <end position="618"/>
    </location>
</feature>
<dbReference type="GeneTree" id="ENSGT00570000079216"/>
<feature type="region of interest" description="Disordered" evidence="1">
    <location>
        <begin position="1055"/>
        <end position="1083"/>
    </location>
</feature>
<feature type="region of interest" description="Disordered" evidence="1">
    <location>
        <begin position="1524"/>
        <end position="1547"/>
    </location>
</feature>
<feature type="region of interest" description="Disordered" evidence="1">
    <location>
        <begin position="1312"/>
        <end position="1394"/>
    </location>
</feature>
<dbReference type="InterPro" id="IPR019734">
    <property type="entry name" value="TPR_rpt"/>
</dbReference>
<feature type="compositionally biased region" description="Basic and acidic residues" evidence="1">
    <location>
        <begin position="1318"/>
        <end position="1336"/>
    </location>
</feature>
<feature type="compositionally biased region" description="Polar residues" evidence="1">
    <location>
        <begin position="1071"/>
        <end position="1080"/>
    </location>
</feature>
<dbReference type="Ensembl" id="ENSCWAT00000027406.1">
    <property type="protein sequence ID" value="ENSCWAP00000025285.1"/>
    <property type="gene ID" value="ENSCWAG00000018714.1"/>
</dbReference>
<feature type="compositionally biased region" description="Low complexity" evidence="1">
    <location>
        <begin position="1535"/>
        <end position="1547"/>
    </location>
</feature>
<proteinExistence type="predicted"/>
<dbReference type="GO" id="GO:0060294">
    <property type="term" value="P:cilium movement involved in cell motility"/>
    <property type="evidence" value="ECO:0007669"/>
    <property type="project" value="InterPro"/>
</dbReference>
<dbReference type="Pfam" id="PF25439">
    <property type="entry name" value="TPR_CFAP46_N"/>
    <property type="match status" value="1"/>
</dbReference>
<reference evidence="2" key="1">
    <citation type="submission" date="2025-08" db="UniProtKB">
        <authorList>
            <consortium name="Ensembl"/>
        </authorList>
    </citation>
    <scope>IDENTIFICATION</scope>
</reference>
<accession>A0A8C3YM66</accession>
<reference evidence="2" key="2">
    <citation type="submission" date="2025-09" db="UniProtKB">
        <authorList>
            <consortium name="Ensembl"/>
        </authorList>
    </citation>
    <scope>IDENTIFICATION</scope>
</reference>
<dbReference type="Proteomes" id="UP000694540">
    <property type="component" value="Unplaced"/>
</dbReference>
<dbReference type="SMART" id="SM00028">
    <property type="entry name" value="TPR"/>
    <property type="match status" value="5"/>
</dbReference>
<sequence length="2549" mass="284020">MDLVITQELARAESQQDVASLKRAYQLIKSANLGKSDFDPAESFSPDLLVLCAEQALKMGQPELSEDCIQMYFKVKGPVTQFLGRAHLCRAQLCAPKSAENMEEFENCVTQYMKAISFAKGEPRYYFLVYNASVLYWQMARPFLKPGYHHHLIPSLSQIVNVLNQTEEEDKDWRAELMLELLECYLQAGKNEEAAKFCATAAPFIRANTPHRYRQMFALMVRHELTDELQLKEEKRSSSSLSVTFHINTLKVAVSFHPLLIQCYFISVFRILLLFELAHLSLILKHEEVCSDCLSDLKKMNSRDPGKLIEIECLECELEAFRLGSKIKTYTREAVETQLTVIQRLDLALQRAIRLGEPRVTHVVCSTQWNACLPLLQHSLWHHLRKPLTSIAEVLEKLDSLMVLLRCQVHTELAHIEEDAGRLELAAEHLKKAVPLDSRGLYRDKLGMAFNRLRLCTMLYQTPERAEDKATMAIEQAKKARPEDSVLKKRALLVRAGLALAPDTFQIVLDSENEAKVSTGKGRGCFTFLFAKARHHTLSVDKAAGHLRRLGSRNDQERIQIWAELAKVARKQGVWDVCRTACHFCLLYDNVKVKKPARLKTGKKSKGRESARRDSWGRVDTALQKQASPGLLRTFAEVGFISGEATVHLLQSEGVRLNDRPAPPRDLSQHPAGFVPERPEDNAEWVVYRTWIEGLSQHAMNSWLRSAEIGQELQEAWIVQNAVVYVLNHNQHLIVAGRQRELVDALYHLLGIIKATGHSGDPVLLATLCSTLARGLIIPWIPAPTPEKSRKQVRSNPPHTPLDLEAASEVRTAVEVCEFALNLTSGTVPEEAVPIRARQQLITTWVKAKQLLQQQIGPRLGTDEQSASEDISSVTRVLVALELYSCNGLGLMDFAAPPLAQVLKMASECTWSDPLVELQTLTRLTHFSYVARDHKATMACSQRAIQMGIMCLSVPRAEAQLVAEMLSMAACIQGRSIADSLKGRKQLRLTAAKAFVESARFGGIAGSSALVMLAARHYWNTWLPLLSSAASRRKCRSATQRLLGIIGRMEARRQVRPGPSGWAPWVPGPLQGSSPETPSPTAGAEDDLTLRAALYGLLFHSYADQEDWEGGLRVLDEALQVLPRTPHRLLIFKHMVIVKAKLGQNFMTEIQKFKDQGEDYLAHMWHRLALSSRSVHGELTCYHNAIQALQKPESEWQKVDYIVEFSEWLYHNQFPLEDVIFHLKWAVDILLRMRPEPGPPSPEGPGPEDTGTASLESLRSVRQLEALARVYTLLALVATPSDARHRDYCLMAYVSFITAGKSISESKILAAASSQQLPKKETEKSKDREKAKDKGRGPKQVLAPPKWAGCARPPQRATVPEVAEAGPPRLLAPVSSPGGQGRQSPAPGRRPEGLPTSLQEWASYACPEEVMAVFRQDRSDFTVNPWSVEKPTCTLYCLDRLAEALQDMLLHELTILVLQVGLLIAACVVGSESLEALYHLRLALVCSDLKLREAATFHEEAAGQVHISNEEQASCRKEIALKKERNREPPLGESPPALTEAPAPTPQAELRPLVAKDKVLVINRETGKGLDGASFPQLWTLKAEVLLDMDLYQPARLLLSEAHLAFQELGDPCAQSRCLHLLARLANKEKNYGQAKELVAWAQRLGGGEEFWFGSTLTLAEALLSLETTEGSEAQVRAVCQLFQKLIGTFNVLKKERPNRMPILEFMTTDLEARCVSLQIRALREPLESPSLLAELDGRLLEIEEKFVSCGHKERCVDVKLERAKVKRLSAQNEKDEEQKSTHYLEACALVQRAVAEEEETFHHVQGLLSLQDLQNVSSPLMRRLARLKCSLVELCLDALRLTQEQAQQRERERGSLDRLLADYLRSPSDYTAVGLQFTLKRTLAHMVLAQLGSLQPLCAGCGELRAQLLGLAGKALHLLAVLTDPVRPAFCWEESPQAGAEPSSLRCLEGIPEDGAYEGLYCNLPASSAAPGEHGRKGSDLKRRMALAQRYLAQASEVLLQCLQVALGSGLLDVAAAASLEMVDCSGSLDPAAACQFLALSQSCTASETMRDILLTATANTSSSQLAALLQLQHGLRRQGRVSTNLFASVERRLATISKAWQNLWVTEQHFNILNEIPPAFRILFLQHSWDRPEGHPARPCVWTAAGSVSTGSCKAARVAVSPAAFSCLLASVQQFREQSQSKAYSEDMASDPGLVRPGALCQGCSPCGRWGRTTARGTGPRPWQFSLVFPPTVQPEIADSVILIADRHLLQLPLEGLSVFKEGTLSSLSREFSLQMLWNRLRRGPGEPVSPMALGPRFRPKDACLLSQARVPRVTPPNCITVDSDYFKCILCRREMLTPVSVTREILDRFRDTFTMRWTGHLGNTYFPSQAEWEQLLGSCQGFFFYGMERLLSHVLVERLAAMNLEECQMAVLLDLTRSDESARRHAESSEGKSAPQLALEEPVETAILLSLVGVRSIVANQWWTALQDNAMRAVVLWENLLAVGRPVGRATRLLQRMRAGEMVNQDEFPQTWKDKLALLRPQPRGSERLPFSLNLVLYGLPQQAVL</sequence>
<dbReference type="PANTHER" id="PTHR15977">
    <property type="entry name" value="CILIA- AND FLAGELLA-ASSOCIATED PROTEIN 46"/>
    <property type="match status" value="1"/>
</dbReference>
<gene>
    <name evidence="2" type="primary">CFAP46</name>
</gene>
<evidence type="ECO:0000256" key="1">
    <source>
        <dbReference type="SAM" id="MobiDB-lite"/>
    </source>
</evidence>
<evidence type="ECO:0000313" key="2">
    <source>
        <dbReference type="Ensembl" id="ENSCWAP00000025285.1"/>
    </source>
</evidence>
<dbReference type="GO" id="GO:0035082">
    <property type="term" value="P:axoneme assembly"/>
    <property type="evidence" value="ECO:0007669"/>
    <property type="project" value="InterPro"/>
</dbReference>
<dbReference type="InterPro" id="IPR057466">
    <property type="entry name" value="CFAP46_TPR"/>
</dbReference>
<name>A0A8C3YM66_9CETA</name>
<protein>
    <submittedName>
        <fullName evidence="2">Cilia and flagella associated protein 46</fullName>
    </submittedName>
</protein>
<dbReference type="PANTHER" id="PTHR15977:SF15">
    <property type="entry name" value="CILIA- AND FLAGELLA-ASSOCIATED PROTEIN 46"/>
    <property type="match status" value="1"/>
</dbReference>
<organism evidence="2 3">
    <name type="scientific">Catagonus wagneri</name>
    <name type="common">Chacoan peccary</name>
    <dbReference type="NCBI Taxonomy" id="51154"/>
    <lineage>
        <taxon>Eukaryota</taxon>
        <taxon>Metazoa</taxon>
        <taxon>Chordata</taxon>
        <taxon>Craniata</taxon>
        <taxon>Vertebrata</taxon>
        <taxon>Euteleostomi</taxon>
        <taxon>Mammalia</taxon>
        <taxon>Eutheria</taxon>
        <taxon>Laurasiatheria</taxon>
        <taxon>Artiodactyla</taxon>
        <taxon>Suina</taxon>
        <taxon>Tayassuidae</taxon>
        <taxon>Catagonus</taxon>
    </lineage>
</organism>
<evidence type="ECO:0000313" key="3">
    <source>
        <dbReference type="Proteomes" id="UP000694540"/>
    </source>
</evidence>